<gene>
    <name evidence="3" type="ORF">AC578_6999</name>
</gene>
<keyword evidence="2" id="KW-0732">Signal</keyword>
<organism evidence="3 4">
    <name type="scientific">Pseudocercospora eumusae</name>
    <dbReference type="NCBI Taxonomy" id="321146"/>
    <lineage>
        <taxon>Eukaryota</taxon>
        <taxon>Fungi</taxon>
        <taxon>Dikarya</taxon>
        <taxon>Ascomycota</taxon>
        <taxon>Pezizomycotina</taxon>
        <taxon>Dothideomycetes</taxon>
        <taxon>Dothideomycetidae</taxon>
        <taxon>Mycosphaerellales</taxon>
        <taxon>Mycosphaerellaceae</taxon>
        <taxon>Pseudocercospora</taxon>
    </lineage>
</organism>
<dbReference type="Proteomes" id="UP000070133">
    <property type="component" value="Unassembled WGS sequence"/>
</dbReference>
<feature type="signal peptide" evidence="2">
    <location>
        <begin position="1"/>
        <end position="17"/>
    </location>
</feature>
<comment type="caution">
    <text evidence="3">The sequence shown here is derived from an EMBL/GenBank/DDBJ whole genome shotgun (WGS) entry which is preliminary data.</text>
</comment>
<sequence>MLFTNLLFIAMASLAIAKPVTTVSILAKLSSANFKRIYSAATEGHLEECLDQVSLATTWLQRKRQEYDSKKDSRTDQVHQPTIEDLAEEPTDAELAGKLSRAIKRVAGDIRNAHDSGRRQYSYEEWVEFTLRIRFTAKTGKEREVGLDR</sequence>
<evidence type="ECO:0000313" key="3">
    <source>
        <dbReference type="EMBL" id="KXS93552.1"/>
    </source>
</evidence>
<proteinExistence type="predicted"/>
<reference evidence="3 4" key="1">
    <citation type="submission" date="2015-07" db="EMBL/GenBank/DDBJ databases">
        <title>Comparative genomics of the Sigatoka disease complex on banana suggests a link between parallel evolutionary changes in Pseudocercospora fijiensis and Pseudocercospora eumusae and increased virulence on the banana host.</title>
        <authorList>
            <person name="Chang T.-C."/>
            <person name="Salvucci A."/>
            <person name="Crous P.W."/>
            <person name="Stergiopoulos I."/>
        </authorList>
    </citation>
    <scope>NUCLEOTIDE SEQUENCE [LARGE SCALE GENOMIC DNA]</scope>
    <source>
        <strain evidence="3 4">CBS 114824</strain>
    </source>
</reference>
<accession>A0A139GTP6</accession>
<feature type="compositionally biased region" description="Basic and acidic residues" evidence="1">
    <location>
        <begin position="65"/>
        <end position="77"/>
    </location>
</feature>
<evidence type="ECO:0000313" key="4">
    <source>
        <dbReference type="Proteomes" id="UP000070133"/>
    </source>
</evidence>
<evidence type="ECO:0000256" key="2">
    <source>
        <dbReference type="SAM" id="SignalP"/>
    </source>
</evidence>
<name>A0A139GTP6_9PEZI</name>
<evidence type="ECO:0000256" key="1">
    <source>
        <dbReference type="SAM" id="MobiDB-lite"/>
    </source>
</evidence>
<dbReference type="EMBL" id="LFZN01000462">
    <property type="protein sequence ID" value="KXS93552.1"/>
    <property type="molecule type" value="Genomic_DNA"/>
</dbReference>
<keyword evidence="4" id="KW-1185">Reference proteome</keyword>
<dbReference type="AlphaFoldDB" id="A0A139GTP6"/>
<feature type="region of interest" description="Disordered" evidence="1">
    <location>
        <begin position="65"/>
        <end position="87"/>
    </location>
</feature>
<protein>
    <submittedName>
        <fullName evidence="3">Uncharacterized protein</fullName>
    </submittedName>
</protein>
<dbReference type="OrthoDB" id="297496at2759"/>
<feature type="chain" id="PRO_5007806201" evidence="2">
    <location>
        <begin position="18"/>
        <end position="149"/>
    </location>
</feature>